<protein>
    <submittedName>
        <fullName evidence="1">Uncharacterized protein</fullName>
    </submittedName>
</protein>
<name>A0AAN8KTT3_9TELE</name>
<proteinExistence type="predicted"/>
<dbReference type="EMBL" id="JAGTTL010000034">
    <property type="protein sequence ID" value="KAK6295259.1"/>
    <property type="molecule type" value="Genomic_DNA"/>
</dbReference>
<organism evidence="1 2">
    <name type="scientific">Coregonus suidteri</name>
    <dbReference type="NCBI Taxonomy" id="861788"/>
    <lineage>
        <taxon>Eukaryota</taxon>
        <taxon>Metazoa</taxon>
        <taxon>Chordata</taxon>
        <taxon>Craniata</taxon>
        <taxon>Vertebrata</taxon>
        <taxon>Euteleostomi</taxon>
        <taxon>Actinopterygii</taxon>
        <taxon>Neopterygii</taxon>
        <taxon>Teleostei</taxon>
        <taxon>Protacanthopterygii</taxon>
        <taxon>Salmoniformes</taxon>
        <taxon>Salmonidae</taxon>
        <taxon>Coregoninae</taxon>
        <taxon>Coregonus</taxon>
    </lineage>
</organism>
<gene>
    <name evidence="1" type="ORF">J4Q44_G00344850</name>
</gene>
<evidence type="ECO:0000313" key="2">
    <source>
        <dbReference type="Proteomes" id="UP001356427"/>
    </source>
</evidence>
<dbReference type="AlphaFoldDB" id="A0AAN8KTT3"/>
<accession>A0AAN8KTT3</accession>
<dbReference type="Proteomes" id="UP001356427">
    <property type="component" value="Unassembled WGS sequence"/>
</dbReference>
<sequence length="99" mass="11243">MAALDMYTERGKWEKCIEIASKQSYKILHKYVALYATHLIKEGDAEKALNLYAPHGAPANPPELQNLQEDCENLTKSSEANSPAHEEFEQMLISHYYAT</sequence>
<comment type="caution">
    <text evidence="1">The sequence shown here is derived from an EMBL/GenBank/DDBJ whole genome shotgun (WGS) entry which is preliminary data.</text>
</comment>
<keyword evidence="2" id="KW-1185">Reference proteome</keyword>
<evidence type="ECO:0000313" key="1">
    <source>
        <dbReference type="EMBL" id="KAK6295259.1"/>
    </source>
</evidence>
<reference evidence="1 2" key="1">
    <citation type="submission" date="2021-04" db="EMBL/GenBank/DDBJ databases">
        <authorList>
            <person name="De Guttry C."/>
            <person name="Zahm M."/>
            <person name="Klopp C."/>
            <person name="Cabau C."/>
            <person name="Louis A."/>
            <person name="Berthelot C."/>
            <person name="Parey E."/>
            <person name="Roest Crollius H."/>
            <person name="Montfort J."/>
            <person name="Robinson-Rechavi M."/>
            <person name="Bucao C."/>
            <person name="Bouchez O."/>
            <person name="Gislard M."/>
            <person name="Lluch J."/>
            <person name="Milhes M."/>
            <person name="Lampietro C."/>
            <person name="Lopez Roques C."/>
            <person name="Donnadieu C."/>
            <person name="Braasch I."/>
            <person name="Desvignes T."/>
            <person name="Postlethwait J."/>
            <person name="Bobe J."/>
            <person name="Wedekind C."/>
            <person name="Guiguen Y."/>
        </authorList>
    </citation>
    <scope>NUCLEOTIDE SEQUENCE [LARGE SCALE GENOMIC DNA]</scope>
    <source>
        <strain evidence="1">Cs_M1</strain>
        <tissue evidence="1">Blood</tissue>
    </source>
</reference>